<keyword evidence="2" id="KW-1185">Reference proteome</keyword>
<dbReference type="Proteomes" id="UP001234989">
    <property type="component" value="Chromosome 10"/>
</dbReference>
<reference evidence="1" key="1">
    <citation type="submission" date="2023-08" db="EMBL/GenBank/DDBJ databases">
        <title>A de novo genome assembly of Solanum verrucosum Schlechtendal, a Mexican diploid species geographically isolated from the other diploid A-genome species in potato relatives.</title>
        <authorList>
            <person name="Hosaka K."/>
        </authorList>
    </citation>
    <scope>NUCLEOTIDE SEQUENCE</scope>
    <source>
        <tissue evidence="1">Young leaves</tissue>
    </source>
</reference>
<dbReference type="EMBL" id="CP133621">
    <property type="protein sequence ID" value="WMV50787.1"/>
    <property type="molecule type" value="Genomic_DNA"/>
</dbReference>
<name>A0AAF0UR12_SOLVR</name>
<dbReference type="AlphaFoldDB" id="A0AAF0UR12"/>
<organism evidence="1 2">
    <name type="scientific">Solanum verrucosum</name>
    <dbReference type="NCBI Taxonomy" id="315347"/>
    <lineage>
        <taxon>Eukaryota</taxon>
        <taxon>Viridiplantae</taxon>
        <taxon>Streptophyta</taxon>
        <taxon>Embryophyta</taxon>
        <taxon>Tracheophyta</taxon>
        <taxon>Spermatophyta</taxon>
        <taxon>Magnoliopsida</taxon>
        <taxon>eudicotyledons</taxon>
        <taxon>Gunneridae</taxon>
        <taxon>Pentapetalae</taxon>
        <taxon>asterids</taxon>
        <taxon>lamiids</taxon>
        <taxon>Solanales</taxon>
        <taxon>Solanaceae</taxon>
        <taxon>Solanoideae</taxon>
        <taxon>Solaneae</taxon>
        <taxon>Solanum</taxon>
    </lineage>
</organism>
<accession>A0AAF0UR12</accession>
<evidence type="ECO:0000313" key="2">
    <source>
        <dbReference type="Proteomes" id="UP001234989"/>
    </source>
</evidence>
<sequence length="24" mass="2785">MMGKQRTLVLLHLRIFMGKGLDLL</sequence>
<evidence type="ECO:0000313" key="1">
    <source>
        <dbReference type="EMBL" id="WMV50787.1"/>
    </source>
</evidence>
<proteinExistence type="predicted"/>
<protein>
    <submittedName>
        <fullName evidence="1">Uncharacterized protein</fullName>
    </submittedName>
</protein>
<gene>
    <name evidence="1" type="ORF">MTR67_044172</name>
</gene>